<evidence type="ECO:0000313" key="3">
    <source>
        <dbReference type="Proteomes" id="UP000578819"/>
    </source>
</evidence>
<dbReference type="InterPro" id="IPR007138">
    <property type="entry name" value="ABM_dom"/>
</dbReference>
<gene>
    <name evidence="2" type="ORF">FHR38_005713</name>
</gene>
<reference evidence="2 3" key="1">
    <citation type="submission" date="2020-08" db="EMBL/GenBank/DDBJ databases">
        <title>Sequencing the genomes of 1000 actinobacteria strains.</title>
        <authorList>
            <person name="Klenk H.-P."/>
        </authorList>
    </citation>
    <scope>NUCLEOTIDE SEQUENCE [LARGE SCALE GENOMIC DNA]</scope>
    <source>
        <strain evidence="2 3">DSM 45886</strain>
    </source>
</reference>
<dbReference type="Proteomes" id="UP000578819">
    <property type="component" value="Unassembled WGS sequence"/>
</dbReference>
<keyword evidence="2" id="KW-0560">Oxidoreductase</keyword>
<dbReference type="Pfam" id="PF03992">
    <property type="entry name" value="ABM"/>
    <property type="match status" value="1"/>
</dbReference>
<sequence length="118" mass="13700">MTERDKARVLFLIRVPLARTDEFLRAYQQIRYLVAEGVPGHLVDQVCRSAADPEQWLITSEWLTLEHFEAWERSPEHRELVRPLRDCLTEARSLRFAVQAETSRRASSDGVELAHAVE</sequence>
<accession>A0A7W7SYH2</accession>
<protein>
    <submittedName>
        <fullName evidence="2">Heme-degrading monooxygenase HmoA</fullName>
    </submittedName>
</protein>
<comment type="caution">
    <text evidence="2">The sequence shown here is derived from an EMBL/GenBank/DDBJ whole genome shotgun (WGS) entry which is preliminary data.</text>
</comment>
<evidence type="ECO:0000313" key="2">
    <source>
        <dbReference type="EMBL" id="MBB4961980.1"/>
    </source>
</evidence>
<dbReference type="SUPFAM" id="SSF54909">
    <property type="entry name" value="Dimeric alpha+beta barrel"/>
    <property type="match status" value="1"/>
</dbReference>
<dbReference type="AlphaFoldDB" id="A0A7W7SYH2"/>
<evidence type="ECO:0000259" key="1">
    <source>
        <dbReference type="PROSITE" id="PS51725"/>
    </source>
</evidence>
<dbReference type="RefSeq" id="WP_184537881.1">
    <property type="nucleotide sequence ID" value="NZ_JACHJW010000001.1"/>
</dbReference>
<dbReference type="EMBL" id="JACHJW010000001">
    <property type="protein sequence ID" value="MBB4961980.1"/>
    <property type="molecule type" value="Genomic_DNA"/>
</dbReference>
<organism evidence="2 3">
    <name type="scientific">Micromonospora polyrhachis</name>
    <dbReference type="NCBI Taxonomy" id="1282883"/>
    <lineage>
        <taxon>Bacteria</taxon>
        <taxon>Bacillati</taxon>
        <taxon>Actinomycetota</taxon>
        <taxon>Actinomycetes</taxon>
        <taxon>Micromonosporales</taxon>
        <taxon>Micromonosporaceae</taxon>
        <taxon>Micromonospora</taxon>
    </lineage>
</organism>
<keyword evidence="2" id="KW-0503">Monooxygenase</keyword>
<dbReference type="GO" id="GO:0004497">
    <property type="term" value="F:monooxygenase activity"/>
    <property type="evidence" value="ECO:0007669"/>
    <property type="project" value="UniProtKB-KW"/>
</dbReference>
<proteinExistence type="predicted"/>
<keyword evidence="3" id="KW-1185">Reference proteome</keyword>
<dbReference type="Gene3D" id="3.30.70.100">
    <property type="match status" value="1"/>
</dbReference>
<dbReference type="PROSITE" id="PS51725">
    <property type="entry name" value="ABM"/>
    <property type="match status" value="1"/>
</dbReference>
<dbReference type="InterPro" id="IPR011008">
    <property type="entry name" value="Dimeric_a/b-barrel"/>
</dbReference>
<name>A0A7W7SYH2_9ACTN</name>
<feature type="domain" description="ABM" evidence="1">
    <location>
        <begin position="7"/>
        <end position="96"/>
    </location>
</feature>